<dbReference type="SUPFAM" id="SSF158472">
    <property type="entry name" value="HAMP domain-like"/>
    <property type="match status" value="1"/>
</dbReference>
<dbReference type="InterPro" id="IPR029151">
    <property type="entry name" value="Sensor-like_sf"/>
</dbReference>
<evidence type="ECO:0000313" key="10">
    <source>
        <dbReference type="EMBL" id="TBL73328.1"/>
    </source>
</evidence>
<name>A0A4Q9DLM4_9BACL</name>
<dbReference type="InterPro" id="IPR036890">
    <property type="entry name" value="HATPase_C_sf"/>
</dbReference>
<evidence type="ECO:0000256" key="3">
    <source>
        <dbReference type="ARBA" id="ARBA00022553"/>
    </source>
</evidence>
<comment type="caution">
    <text evidence="10">The sequence shown here is derived from an EMBL/GenBank/DDBJ whole genome shotgun (WGS) entry which is preliminary data.</text>
</comment>
<protein>
    <submittedName>
        <fullName evidence="10">HAMP domain-containing protein</fullName>
    </submittedName>
</protein>
<evidence type="ECO:0000313" key="11">
    <source>
        <dbReference type="Proteomes" id="UP000293142"/>
    </source>
</evidence>
<dbReference type="Gene3D" id="3.30.450.20">
    <property type="entry name" value="PAS domain"/>
    <property type="match status" value="2"/>
</dbReference>
<dbReference type="InterPro" id="IPR010559">
    <property type="entry name" value="Sig_transdc_His_kin_internal"/>
</dbReference>
<keyword evidence="6 8" id="KW-1133">Transmembrane helix</keyword>
<dbReference type="Pfam" id="PF02743">
    <property type="entry name" value="dCache_1"/>
    <property type="match status" value="1"/>
</dbReference>
<keyword evidence="11" id="KW-1185">Reference proteome</keyword>
<dbReference type="CDD" id="cd06225">
    <property type="entry name" value="HAMP"/>
    <property type="match status" value="1"/>
</dbReference>
<keyword evidence="3" id="KW-0597">Phosphoprotein</keyword>
<dbReference type="PANTHER" id="PTHR34220:SF7">
    <property type="entry name" value="SENSOR HISTIDINE KINASE YPDA"/>
    <property type="match status" value="1"/>
</dbReference>
<comment type="subcellular location">
    <subcellularLocation>
        <location evidence="1">Cell membrane</location>
        <topology evidence="1">Multi-pass membrane protein</topology>
    </subcellularLocation>
</comment>
<dbReference type="Gene3D" id="6.10.340.10">
    <property type="match status" value="1"/>
</dbReference>
<dbReference type="EMBL" id="SIRE01000021">
    <property type="protein sequence ID" value="TBL73328.1"/>
    <property type="molecule type" value="Genomic_DNA"/>
</dbReference>
<dbReference type="Proteomes" id="UP000293142">
    <property type="component" value="Unassembled WGS sequence"/>
</dbReference>
<dbReference type="GO" id="GO:0005886">
    <property type="term" value="C:plasma membrane"/>
    <property type="evidence" value="ECO:0007669"/>
    <property type="project" value="UniProtKB-SubCell"/>
</dbReference>
<proteinExistence type="predicted"/>
<dbReference type="OrthoDB" id="9776552at2"/>
<dbReference type="PROSITE" id="PS50885">
    <property type="entry name" value="HAMP"/>
    <property type="match status" value="1"/>
</dbReference>
<organism evidence="10 11">
    <name type="scientific">Paenibacillus thalictri</name>
    <dbReference type="NCBI Taxonomy" id="2527873"/>
    <lineage>
        <taxon>Bacteria</taxon>
        <taxon>Bacillati</taxon>
        <taxon>Bacillota</taxon>
        <taxon>Bacilli</taxon>
        <taxon>Bacillales</taxon>
        <taxon>Paenibacillaceae</taxon>
        <taxon>Paenibacillus</taxon>
    </lineage>
</organism>
<evidence type="ECO:0000256" key="5">
    <source>
        <dbReference type="ARBA" id="ARBA00022692"/>
    </source>
</evidence>
<dbReference type="Pfam" id="PF00672">
    <property type="entry name" value="HAMP"/>
    <property type="match status" value="1"/>
</dbReference>
<feature type="transmembrane region" description="Helical" evidence="8">
    <location>
        <begin position="12"/>
        <end position="39"/>
    </location>
</feature>
<keyword evidence="4" id="KW-0808">Transferase</keyword>
<dbReference type="Gene3D" id="3.30.565.10">
    <property type="entry name" value="Histidine kinase-like ATPase, C-terminal domain"/>
    <property type="match status" value="1"/>
</dbReference>
<evidence type="ECO:0000259" key="9">
    <source>
        <dbReference type="PROSITE" id="PS50885"/>
    </source>
</evidence>
<dbReference type="InterPro" id="IPR003660">
    <property type="entry name" value="HAMP_dom"/>
</dbReference>
<keyword evidence="2" id="KW-1003">Cell membrane</keyword>
<sequence>MKRTNRLKDKLVWKIAFSYLALTAVPFIVSYALTSTYWWNSSMATSIDHSEKILHYSKELVDVHLRQMESLTLSLYYEPDLSALLARPDLTTNANVRSVVTPRFEKLFRNMSNSRPDVFNYYYYDLNGNLIYVYLNGVWIDYAPQTKYNPVGEPWFRETVQAGGRIHIIRTTLPIQKPTDPLFSMSRLIKLSTDPIGVVLMDFNFNVMKDVIGQSSFNDNSAFVISDLRGNMIYDSRLQTAEHGSLPPEIQQSIDTGPSAGSFKTKLNGQQYLIVYETLDRFSLKLIHMIPISYLISENMAYILNINVILIILMLLLICVSLYYFNRKMIPLVNLAQVMSGSVKEPFDTRVPVSTTDEIGRLSFSFNKMMSRLHELFNKDYKNRLAMAESEKKMLEAQINPHFLYNTLDTIRFTAIRDGNEKVGKMLFALSTNLRYTISDTSGKVTVKEEVQWLERYIYLQQLRFQDRFEVFFQIDVHVHQLRIHRLILQPFIENSILHGFQDIESGGILHVNSYLDKDALYFEIVDNGCGFPGELNQFVTNDNIQSLGRDKIGMVNALSRLFLYYGERCDVYLRSIPGKGTSVRIRLLQEDPVDPVEAEME</sequence>
<dbReference type="PANTHER" id="PTHR34220">
    <property type="entry name" value="SENSOR HISTIDINE KINASE YPDA"/>
    <property type="match status" value="1"/>
</dbReference>
<dbReference type="SUPFAM" id="SSF55874">
    <property type="entry name" value="ATPase domain of HSP90 chaperone/DNA topoisomerase II/histidine kinase"/>
    <property type="match status" value="1"/>
</dbReference>
<gene>
    <name evidence="10" type="ORF">EYB31_27000</name>
</gene>
<feature type="transmembrane region" description="Helical" evidence="8">
    <location>
        <begin position="302"/>
        <end position="325"/>
    </location>
</feature>
<dbReference type="InterPro" id="IPR050640">
    <property type="entry name" value="Bact_2-comp_sensor_kinase"/>
</dbReference>
<dbReference type="RefSeq" id="WP_131016567.1">
    <property type="nucleotide sequence ID" value="NZ_SIRE01000021.1"/>
</dbReference>
<dbReference type="InterPro" id="IPR033479">
    <property type="entry name" value="dCache_1"/>
</dbReference>
<evidence type="ECO:0000256" key="1">
    <source>
        <dbReference type="ARBA" id="ARBA00004651"/>
    </source>
</evidence>
<evidence type="ECO:0000256" key="4">
    <source>
        <dbReference type="ARBA" id="ARBA00022679"/>
    </source>
</evidence>
<accession>A0A4Q9DLM4</accession>
<dbReference type="AlphaFoldDB" id="A0A4Q9DLM4"/>
<evidence type="ECO:0000256" key="7">
    <source>
        <dbReference type="ARBA" id="ARBA00023136"/>
    </source>
</evidence>
<keyword evidence="5 8" id="KW-0812">Transmembrane</keyword>
<dbReference type="SUPFAM" id="SSF103190">
    <property type="entry name" value="Sensory domain-like"/>
    <property type="match status" value="1"/>
</dbReference>
<evidence type="ECO:0000256" key="8">
    <source>
        <dbReference type="SAM" id="Phobius"/>
    </source>
</evidence>
<dbReference type="GO" id="GO:0000155">
    <property type="term" value="F:phosphorelay sensor kinase activity"/>
    <property type="evidence" value="ECO:0007669"/>
    <property type="project" value="InterPro"/>
</dbReference>
<keyword evidence="7 8" id="KW-0472">Membrane</keyword>
<evidence type="ECO:0000256" key="2">
    <source>
        <dbReference type="ARBA" id="ARBA00022475"/>
    </source>
</evidence>
<dbReference type="Pfam" id="PF06580">
    <property type="entry name" value="His_kinase"/>
    <property type="match status" value="1"/>
</dbReference>
<evidence type="ECO:0000256" key="6">
    <source>
        <dbReference type="ARBA" id="ARBA00022989"/>
    </source>
</evidence>
<reference evidence="10 11" key="1">
    <citation type="submission" date="2019-02" db="EMBL/GenBank/DDBJ databases">
        <title>Paenibacillus sp. nov., isolated from surface-sterilized tissue of Thalictrum simplex L.</title>
        <authorList>
            <person name="Tuo L."/>
        </authorList>
    </citation>
    <scope>NUCLEOTIDE SEQUENCE [LARGE SCALE GENOMIC DNA]</scope>
    <source>
        <strain evidence="10 11">N2SHLJ1</strain>
    </source>
</reference>
<feature type="domain" description="HAMP" evidence="9">
    <location>
        <begin position="347"/>
        <end position="378"/>
    </location>
</feature>
<dbReference type="SMART" id="SM00304">
    <property type="entry name" value="HAMP"/>
    <property type="match status" value="1"/>
</dbReference>